<dbReference type="SUPFAM" id="SSF56349">
    <property type="entry name" value="DNA breaking-rejoining enzymes"/>
    <property type="match status" value="1"/>
</dbReference>
<dbReference type="InterPro" id="IPR013762">
    <property type="entry name" value="Integrase-like_cat_sf"/>
</dbReference>
<gene>
    <name evidence="8" type="ORF">ESV24_00405</name>
</gene>
<keyword evidence="3 5" id="KW-0238">DNA-binding</keyword>
<dbReference type="InterPro" id="IPR044068">
    <property type="entry name" value="CB"/>
</dbReference>
<dbReference type="Gene3D" id="1.10.150.130">
    <property type="match status" value="1"/>
</dbReference>
<evidence type="ECO:0000256" key="2">
    <source>
        <dbReference type="ARBA" id="ARBA00022908"/>
    </source>
</evidence>
<dbReference type="CDD" id="cd01185">
    <property type="entry name" value="INTN1_C_like"/>
    <property type="match status" value="1"/>
</dbReference>
<dbReference type="InterPro" id="IPR011010">
    <property type="entry name" value="DNA_brk_join_enz"/>
</dbReference>
<dbReference type="GO" id="GO:0015074">
    <property type="term" value="P:DNA integration"/>
    <property type="evidence" value="ECO:0007669"/>
    <property type="project" value="UniProtKB-KW"/>
</dbReference>
<proteinExistence type="inferred from homology"/>
<evidence type="ECO:0000256" key="3">
    <source>
        <dbReference type="ARBA" id="ARBA00023125"/>
    </source>
</evidence>
<keyword evidence="2" id="KW-0229">DNA integration</keyword>
<evidence type="ECO:0000313" key="9">
    <source>
        <dbReference type="Proteomes" id="UP000321945"/>
    </source>
</evidence>
<protein>
    <submittedName>
        <fullName evidence="8">Tyrosine-type recombinase/integrase</fullName>
    </submittedName>
</protein>
<dbReference type="GO" id="GO:0003677">
    <property type="term" value="F:DNA binding"/>
    <property type="evidence" value="ECO:0007669"/>
    <property type="project" value="UniProtKB-UniRule"/>
</dbReference>
<name>A0A5C6YT26_9FLAO</name>
<accession>A0A5C6YT26</accession>
<keyword evidence="4" id="KW-0233">DNA recombination</keyword>
<dbReference type="PROSITE" id="PS51898">
    <property type="entry name" value="TYR_RECOMBINASE"/>
    <property type="match status" value="1"/>
</dbReference>
<evidence type="ECO:0000259" key="6">
    <source>
        <dbReference type="PROSITE" id="PS51898"/>
    </source>
</evidence>
<evidence type="ECO:0000259" key="7">
    <source>
        <dbReference type="PROSITE" id="PS51900"/>
    </source>
</evidence>
<dbReference type="InterPro" id="IPR002104">
    <property type="entry name" value="Integrase_catalytic"/>
</dbReference>
<keyword evidence="9" id="KW-1185">Reference proteome</keyword>
<evidence type="ECO:0000256" key="1">
    <source>
        <dbReference type="ARBA" id="ARBA00008857"/>
    </source>
</evidence>
<dbReference type="PANTHER" id="PTHR30349">
    <property type="entry name" value="PHAGE INTEGRASE-RELATED"/>
    <property type="match status" value="1"/>
</dbReference>
<evidence type="ECO:0000313" key="8">
    <source>
        <dbReference type="EMBL" id="TXD70588.1"/>
    </source>
</evidence>
<reference evidence="8 9" key="1">
    <citation type="submission" date="2019-08" db="EMBL/GenBank/DDBJ databases">
        <title>Genome of Aequorivita lipolytica Y10-2 (type strain).</title>
        <authorList>
            <person name="Bowman J.P."/>
        </authorList>
    </citation>
    <scope>NUCLEOTIDE SEQUENCE [LARGE SCALE GENOMIC DNA]</scope>
    <source>
        <strain evidence="8 9">Y10-2</strain>
    </source>
</reference>
<dbReference type="Proteomes" id="UP000321945">
    <property type="component" value="Unassembled WGS sequence"/>
</dbReference>
<dbReference type="RefSeq" id="WP_111813341.1">
    <property type="nucleotide sequence ID" value="NZ_CBCRZQ010000001.1"/>
</dbReference>
<feature type="domain" description="Core-binding (CB)" evidence="7">
    <location>
        <begin position="112"/>
        <end position="204"/>
    </location>
</feature>
<dbReference type="EMBL" id="VORU01000001">
    <property type="protein sequence ID" value="TXD70588.1"/>
    <property type="molecule type" value="Genomic_DNA"/>
</dbReference>
<sequence>MASISFFLRPTYNKSNKIYLKVNYGRKKQLRYATGHEVNLEKNWDSKHLIKNNQQEPRSHYINSKLSELFSFCSKLLLEYEEKPQDLNNKKIKKEIDIFLEKEERQKSVNNKTFLEFYEWFIDYYEVNPLPSTNKPLSKNTVRPYRTSLKNLKEYFEETEILDFDGITLEFHKNYLEYLQGKNFSNNYIGNQIKLIKAIMNNALERGLHNNLDFKKRSFHKPSELVYAIYLSEKELKSIEKSDYSEKPKRDNARDLFLIGAYTGLRVSDFNKLSKKNIVTKHGTTFFEIKTQKTGKVVGIPIHPVVKKILKKRNGELPKKMPEQHINVALKKIGKKAKIKEKVTIEKTLGGKKDSKTYKKYDLITNHTARRSFCTNAYLANMPVFDIMAISGHTNEKTFYSYIKITPMEQIEKLAKHPFFN</sequence>
<evidence type="ECO:0000256" key="5">
    <source>
        <dbReference type="PROSITE-ProRule" id="PRU01248"/>
    </source>
</evidence>
<dbReference type="AlphaFoldDB" id="A0A5C6YT26"/>
<dbReference type="PROSITE" id="PS51900">
    <property type="entry name" value="CB"/>
    <property type="match status" value="1"/>
</dbReference>
<dbReference type="Pfam" id="PF13102">
    <property type="entry name" value="Phage_int_SAM_5"/>
    <property type="match status" value="1"/>
</dbReference>
<feature type="domain" description="Tyr recombinase" evidence="6">
    <location>
        <begin position="226"/>
        <end position="416"/>
    </location>
</feature>
<dbReference type="Gene3D" id="1.10.443.10">
    <property type="entry name" value="Intergrase catalytic core"/>
    <property type="match status" value="1"/>
</dbReference>
<organism evidence="8 9">
    <name type="scientific">Aequorivita lipolytica</name>
    <dbReference type="NCBI Taxonomy" id="153267"/>
    <lineage>
        <taxon>Bacteria</taxon>
        <taxon>Pseudomonadati</taxon>
        <taxon>Bacteroidota</taxon>
        <taxon>Flavobacteriia</taxon>
        <taxon>Flavobacteriales</taxon>
        <taxon>Flavobacteriaceae</taxon>
        <taxon>Aequorivita</taxon>
    </lineage>
</organism>
<dbReference type="InterPro" id="IPR025269">
    <property type="entry name" value="SAM-like_dom"/>
</dbReference>
<dbReference type="GO" id="GO:0006310">
    <property type="term" value="P:DNA recombination"/>
    <property type="evidence" value="ECO:0007669"/>
    <property type="project" value="UniProtKB-KW"/>
</dbReference>
<comment type="similarity">
    <text evidence="1">Belongs to the 'phage' integrase family.</text>
</comment>
<dbReference type="Pfam" id="PF00589">
    <property type="entry name" value="Phage_integrase"/>
    <property type="match status" value="1"/>
</dbReference>
<dbReference type="InterPro" id="IPR010998">
    <property type="entry name" value="Integrase_recombinase_N"/>
</dbReference>
<comment type="caution">
    <text evidence="8">The sequence shown here is derived from an EMBL/GenBank/DDBJ whole genome shotgun (WGS) entry which is preliminary data.</text>
</comment>
<dbReference type="OrthoDB" id="1493636at2"/>
<evidence type="ECO:0000256" key="4">
    <source>
        <dbReference type="ARBA" id="ARBA00023172"/>
    </source>
</evidence>
<dbReference type="PANTHER" id="PTHR30349:SF64">
    <property type="entry name" value="PROPHAGE INTEGRASE INTD-RELATED"/>
    <property type="match status" value="1"/>
</dbReference>
<dbReference type="InterPro" id="IPR050090">
    <property type="entry name" value="Tyrosine_recombinase_XerCD"/>
</dbReference>